<name>A0A101XRE7_9BACL</name>
<dbReference type="Proteomes" id="UP000053557">
    <property type="component" value="Unassembled WGS sequence"/>
</dbReference>
<comment type="caution">
    <text evidence="1">The sequence shown here is derived from an EMBL/GenBank/DDBJ whole genome shotgun (WGS) entry which is preliminary data.</text>
</comment>
<dbReference type="Gene3D" id="1.10.10.2910">
    <property type="match status" value="1"/>
</dbReference>
<dbReference type="RefSeq" id="WP_067714960.1">
    <property type="nucleotide sequence ID" value="NZ_LPVJ01000027.1"/>
</dbReference>
<accession>A0A101XRE7</accession>
<reference evidence="1 2" key="1">
    <citation type="submission" date="2015-12" db="EMBL/GenBank/DDBJ databases">
        <title>Draft genome sequence of Acidibacillus ferrooxidans ITV001, isolated from a chalcopyrite acid mine drainage site in Brazil.</title>
        <authorList>
            <person name="Dall'Agnol H."/>
            <person name="Nancucheo I."/>
            <person name="Johnson B."/>
            <person name="Oliveira R."/>
            <person name="Leite L."/>
            <person name="Pylro V."/>
            <person name="Nunes G.L."/>
            <person name="Tzotzos G."/>
            <person name="Fernandes G.R."/>
            <person name="Dutra J."/>
            <person name="Orellana S.C."/>
            <person name="Oliveira G."/>
        </authorList>
    </citation>
    <scope>NUCLEOTIDE SEQUENCE [LARGE SCALE GENOMIC DNA]</scope>
    <source>
        <strain evidence="2">ITV01</strain>
    </source>
</reference>
<organism evidence="1 2">
    <name type="scientific">Ferroacidibacillus organovorans</name>
    <dbReference type="NCBI Taxonomy" id="1765683"/>
    <lineage>
        <taxon>Bacteria</taxon>
        <taxon>Bacillati</taxon>
        <taxon>Bacillota</taxon>
        <taxon>Bacilli</taxon>
        <taxon>Bacillales</taxon>
        <taxon>Alicyclobacillaceae</taxon>
        <taxon>Ferroacidibacillus</taxon>
    </lineage>
</organism>
<protein>
    <submittedName>
        <fullName evidence="1">Uncharacterized protein</fullName>
    </submittedName>
</protein>
<sequence>MNPEKIHQAVDALVRRYRTSNPFVLSRYLQIVLMPRKAPDGLWGIYVWHDAHAYVGYDEDSPIPKQYEFVAHGIGHYILHRDAKPFILELQAVKDCPLEHEAEMFAERLITSASVHALL</sequence>
<dbReference type="EMBL" id="LPVJ01000027">
    <property type="protein sequence ID" value="KUO96150.1"/>
    <property type="molecule type" value="Genomic_DNA"/>
</dbReference>
<keyword evidence="2" id="KW-1185">Reference proteome</keyword>
<proteinExistence type="predicted"/>
<dbReference type="AlphaFoldDB" id="A0A101XRE7"/>
<dbReference type="OrthoDB" id="9816277at2"/>
<evidence type="ECO:0000313" key="2">
    <source>
        <dbReference type="Proteomes" id="UP000053557"/>
    </source>
</evidence>
<evidence type="ECO:0000313" key="1">
    <source>
        <dbReference type="EMBL" id="KUO96150.1"/>
    </source>
</evidence>
<gene>
    <name evidence="1" type="ORF">ATW55_14550</name>
</gene>